<protein>
    <submittedName>
        <fullName evidence="9">Iron ABC transporter permease</fullName>
    </submittedName>
</protein>
<evidence type="ECO:0000313" key="10">
    <source>
        <dbReference type="Proteomes" id="UP001305746"/>
    </source>
</evidence>
<dbReference type="Gene3D" id="1.10.3470.10">
    <property type="entry name" value="ABC transporter involved in vitamin B12 uptake, BtuC"/>
    <property type="match status" value="1"/>
</dbReference>
<dbReference type="PANTHER" id="PTHR30472">
    <property type="entry name" value="FERRIC ENTEROBACTIN TRANSPORT SYSTEM PERMEASE PROTEIN"/>
    <property type="match status" value="1"/>
</dbReference>
<feature type="transmembrane region" description="Helical" evidence="8">
    <location>
        <begin position="334"/>
        <end position="354"/>
    </location>
</feature>
<evidence type="ECO:0000256" key="1">
    <source>
        <dbReference type="ARBA" id="ARBA00004651"/>
    </source>
</evidence>
<comment type="caution">
    <text evidence="9">The sequence shown here is derived from an EMBL/GenBank/DDBJ whole genome shotgun (WGS) entry which is preliminary data.</text>
</comment>
<evidence type="ECO:0000256" key="2">
    <source>
        <dbReference type="ARBA" id="ARBA00007935"/>
    </source>
</evidence>
<feature type="transmembrane region" description="Helical" evidence="8">
    <location>
        <begin position="108"/>
        <end position="126"/>
    </location>
</feature>
<feature type="transmembrane region" description="Helical" evidence="8">
    <location>
        <begin position="179"/>
        <end position="200"/>
    </location>
</feature>
<dbReference type="InterPro" id="IPR000522">
    <property type="entry name" value="ABC_transptr_permease_BtuC"/>
</dbReference>
<keyword evidence="3" id="KW-0813">Transport</keyword>
<keyword evidence="6 8" id="KW-1133">Transmembrane helix</keyword>
<feature type="transmembrane region" description="Helical" evidence="8">
    <location>
        <begin position="266"/>
        <end position="293"/>
    </location>
</feature>
<name>A0ABU5NYN8_9GAMM</name>
<evidence type="ECO:0000256" key="5">
    <source>
        <dbReference type="ARBA" id="ARBA00022692"/>
    </source>
</evidence>
<organism evidence="9 10">
    <name type="scientific">Marinobacter qingdaonensis</name>
    <dbReference type="NCBI Taxonomy" id="3108486"/>
    <lineage>
        <taxon>Bacteria</taxon>
        <taxon>Pseudomonadati</taxon>
        <taxon>Pseudomonadota</taxon>
        <taxon>Gammaproteobacteria</taxon>
        <taxon>Pseudomonadales</taxon>
        <taxon>Marinobacteraceae</taxon>
        <taxon>Marinobacter</taxon>
    </lineage>
</organism>
<dbReference type="Pfam" id="PF01032">
    <property type="entry name" value="FecCD"/>
    <property type="match status" value="1"/>
</dbReference>
<dbReference type="Proteomes" id="UP001305746">
    <property type="component" value="Unassembled WGS sequence"/>
</dbReference>
<reference evidence="9 10" key="1">
    <citation type="submission" date="2023-12" db="EMBL/GenBank/DDBJ databases">
        <title>Marinobacter qingdaonensis sp. nov., isolated from the intertidal sediment of Qingdao, PR China.</title>
        <authorList>
            <person name="Li Y."/>
        </authorList>
    </citation>
    <scope>NUCLEOTIDE SEQUENCE [LARGE SCALE GENOMIC DNA]</scope>
    <source>
        <strain evidence="9 10">ASW11-75</strain>
    </source>
</reference>
<dbReference type="SUPFAM" id="SSF81345">
    <property type="entry name" value="ABC transporter involved in vitamin B12 uptake, BtuC"/>
    <property type="match status" value="1"/>
</dbReference>
<dbReference type="RefSeq" id="WP_322855390.1">
    <property type="nucleotide sequence ID" value="NZ_JAYDCJ010000003.1"/>
</dbReference>
<dbReference type="EMBL" id="JAYDCJ010000003">
    <property type="protein sequence ID" value="MEA1080908.1"/>
    <property type="molecule type" value="Genomic_DNA"/>
</dbReference>
<keyword evidence="10" id="KW-1185">Reference proteome</keyword>
<evidence type="ECO:0000256" key="7">
    <source>
        <dbReference type="ARBA" id="ARBA00023136"/>
    </source>
</evidence>
<keyword evidence="7 8" id="KW-0472">Membrane</keyword>
<keyword evidence="4" id="KW-1003">Cell membrane</keyword>
<evidence type="ECO:0000256" key="8">
    <source>
        <dbReference type="SAM" id="Phobius"/>
    </source>
</evidence>
<evidence type="ECO:0000256" key="6">
    <source>
        <dbReference type="ARBA" id="ARBA00022989"/>
    </source>
</evidence>
<keyword evidence="5 8" id="KW-0812">Transmembrane</keyword>
<feature type="transmembrane region" description="Helical" evidence="8">
    <location>
        <begin position="79"/>
        <end position="96"/>
    </location>
</feature>
<evidence type="ECO:0000313" key="9">
    <source>
        <dbReference type="EMBL" id="MEA1080908.1"/>
    </source>
</evidence>
<comment type="subcellular location">
    <subcellularLocation>
        <location evidence="1">Cell membrane</location>
        <topology evidence="1">Multi-pass membrane protein</topology>
    </subcellularLocation>
</comment>
<dbReference type="InterPro" id="IPR037294">
    <property type="entry name" value="ABC_BtuC-like"/>
</dbReference>
<comment type="similarity">
    <text evidence="2">Belongs to the binding-protein-dependent transport system permease family. FecCD subfamily.</text>
</comment>
<sequence>MTQSVSPTAPAARHRSAPQVWVYGPALVILGVLGLALVALGAVQSGAVPVTWPQIWAALTGEGSQHAERVILDLRLPRTLVGALIGIHFALSGWLLQLLSRNPLAEPGILGISAGASLVAVTVFIIGDWLVASDNPYLTSTVALEYLPAFAMLGGLVTATLVYLLGLRQGTLSPVKMTLTGAVVAGMLHAVTTGALAFWGHAHTELVAQWLAGSLYGTHWSHLQTLLPWTLAGLVGVALLLRPLMVMQLDDQQARSLGLRLNRWRGLALLTATLLAASAVGIVGPVGFIGLLIPHISRRLAGTSLALQLALCILLGAILAIAADTVGRTLFAPYEVPVGVISAILGVPFFLYLLSRQP</sequence>
<feature type="transmembrane region" description="Helical" evidence="8">
    <location>
        <begin position="226"/>
        <end position="245"/>
    </location>
</feature>
<feature type="transmembrane region" description="Helical" evidence="8">
    <location>
        <begin position="305"/>
        <end position="322"/>
    </location>
</feature>
<evidence type="ECO:0000256" key="4">
    <source>
        <dbReference type="ARBA" id="ARBA00022475"/>
    </source>
</evidence>
<gene>
    <name evidence="9" type="ORF">U5822_09515</name>
</gene>
<feature type="transmembrane region" description="Helical" evidence="8">
    <location>
        <begin position="146"/>
        <end position="167"/>
    </location>
</feature>
<proteinExistence type="inferred from homology"/>
<dbReference type="CDD" id="cd06550">
    <property type="entry name" value="TM_ABC_iron-siderophores_like"/>
    <property type="match status" value="1"/>
</dbReference>
<accession>A0ABU5NYN8</accession>
<dbReference type="PANTHER" id="PTHR30472:SF24">
    <property type="entry name" value="FERRIC ENTEROBACTIN TRANSPORT SYSTEM PERMEASE PROTEIN FEPG"/>
    <property type="match status" value="1"/>
</dbReference>
<feature type="transmembrane region" description="Helical" evidence="8">
    <location>
        <begin position="20"/>
        <end position="43"/>
    </location>
</feature>
<evidence type="ECO:0000256" key="3">
    <source>
        <dbReference type="ARBA" id="ARBA00022448"/>
    </source>
</evidence>